<evidence type="ECO:0008006" key="4">
    <source>
        <dbReference type="Google" id="ProtNLM"/>
    </source>
</evidence>
<proteinExistence type="predicted"/>
<dbReference type="AlphaFoldDB" id="A0A1R0H5F0"/>
<keyword evidence="3" id="KW-1185">Reference proteome</keyword>
<dbReference type="OrthoDB" id="5754107at2759"/>
<comment type="caution">
    <text evidence="2">The sequence shown here is derived from an EMBL/GenBank/DDBJ whole genome shotgun (WGS) entry which is preliminary data.</text>
</comment>
<keyword evidence="1" id="KW-0732">Signal</keyword>
<reference evidence="2 3" key="1">
    <citation type="journal article" date="2016" name="Mol. Biol. Evol.">
        <title>Genome-Wide Survey of Gut Fungi (Harpellales) Reveals the First Horizontally Transferred Ubiquitin Gene from a Mosquito Host.</title>
        <authorList>
            <person name="Wang Y."/>
            <person name="White M.M."/>
            <person name="Kvist S."/>
            <person name="Moncalvo J.M."/>
        </authorList>
    </citation>
    <scope>NUCLEOTIDE SEQUENCE [LARGE SCALE GENOMIC DNA]</scope>
    <source>
        <strain evidence="2 3">ALG-7-W6</strain>
    </source>
</reference>
<evidence type="ECO:0000313" key="2">
    <source>
        <dbReference type="EMBL" id="OLY84304.1"/>
    </source>
</evidence>
<organism evidence="2 3">
    <name type="scientific">Smittium mucronatum</name>
    <dbReference type="NCBI Taxonomy" id="133383"/>
    <lineage>
        <taxon>Eukaryota</taxon>
        <taxon>Fungi</taxon>
        <taxon>Fungi incertae sedis</taxon>
        <taxon>Zoopagomycota</taxon>
        <taxon>Kickxellomycotina</taxon>
        <taxon>Harpellomycetes</taxon>
        <taxon>Harpellales</taxon>
        <taxon>Legeriomycetaceae</taxon>
        <taxon>Smittium</taxon>
    </lineage>
</organism>
<feature type="chain" id="PRO_5013023092" description="MAU2 chromatid cohesion factor-like protein" evidence="1">
    <location>
        <begin position="20"/>
        <end position="269"/>
    </location>
</feature>
<accession>A0A1R0H5F0</accession>
<feature type="signal peptide" evidence="1">
    <location>
        <begin position="1"/>
        <end position="19"/>
    </location>
</feature>
<protein>
    <recommendedName>
        <fullName evidence="4">MAU2 chromatid cohesion factor-like protein</fullName>
    </recommendedName>
</protein>
<name>A0A1R0H5F0_9FUNG</name>
<dbReference type="Proteomes" id="UP000187455">
    <property type="component" value="Unassembled WGS sequence"/>
</dbReference>
<dbReference type="EMBL" id="LSSL01000546">
    <property type="protein sequence ID" value="OLY84304.1"/>
    <property type="molecule type" value="Genomic_DNA"/>
</dbReference>
<evidence type="ECO:0000256" key="1">
    <source>
        <dbReference type="SAM" id="SignalP"/>
    </source>
</evidence>
<gene>
    <name evidence="2" type="ORF">AYI68_g1540</name>
</gene>
<evidence type="ECO:0000313" key="3">
    <source>
        <dbReference type="Proteomes" id="UP000187455"/>
    </source>
</evidence>
<sequence>MSDMWASLLLAHCLKGSLSSNSAVMTILRHCSNTLKEAHFLSQGRLVVSELNMQINLLLFDVSIDSNNLVRSQQALESLFELSDETKLWEHFEHDIMLRYAVQQIQNKNTEAALQLLESIFSQKSLESMCNPNVWALSGLYISLIHFGNGYNNFELARDILNRISQHYKSREIDRPNYMVMSGLKLLAALDTIETVRAKGMILDCIKFFKDSDTSGLLVVSLSEASALYRATNADEAETMAKTAMGISALTKNPFLSEISKNCLEVLKL</sequence>